<dbReference type="InterPro" id="IPR022772">
    <property type="entry name" value="VHL_tumour_suppress_b/a_dom"/>
</dbReference>
<evidence type="ECO:0000256" key="5">
    <source>
        <dbReference type="ARBA" id="ARBA00004906"/>
    </source>
</evidence>
<dbReference type="InterPro" id="IPR024048">
    <property type="entry name" value="VHL_alpha_dom"/>
</dbReference>
<evidence type="ECO:0000256" key="4">
    <source>
        <dbReference type="ARBA" id="ARBA00004496"/>
    </source>
</evidence>
<evidence type="ECO:0000256" key="15">
    <source>
        <dbReference type="ARBA" id="ARBA00080646"/>
    </source>
</evidence>
<evidence type="ECO:0000313" key="18">
    <source>
        <dbReference type="EMBL" id="KAG7494952.1"/>
    </source>
</evidence>
<evidence type="ECO:0000256" key="14">
    <source>
        <dbReference type="ARBA" id="ARBA00072532"/>
    </source>
</evidence>
<keyword evidence="11" id="KW-0472">Membrane</keyword>
<evidence type="ECO:0000256" key="12">
    <source>
        <dbReference type="ARBA" id="ARBA00023242"/>
    </source>
</evidence>
<dbReference type="GO" id="GO:0005886">
    <property type="term" value="C:plasma membrane"/>
    <property type="evidence" value="ECO:0007669"/>
    <property type="project" value="UniProtKB-SubCell"/>
</dbReference>
<dbReference type="Pfam" id="PF01847">
    <property type="entry name" value="VHL"/>
    <property type="match status" value="1"/>
</dbReference>
<keyword evidence="7" id="KW-1003">Cell membrane</keyword>
<keyword evidence="8" id="KW-0963">Cytoplasm</keyword>
<evidence type="ECO:0000256" key="10">
    <source>
        <dbReference type="ARBA" id="ARBA00022824"/>
    </source>
</evidence>
<keyword evidence="12" id="KW-0539">Nucleus</keyword>
<sequence length="167" mass="19730">MPLEGEQPIPLLRSRNSLIEVNAVFCNRTNRVVRPLWINYRGEPHPYDDLQPGSGRRMTTYVDHPWMFRDVESDELLKVNTKDLFLPLPAEGGHATFAHVTLPLYSLKDCSLQVIRRLVRPEDYRRLEIARCLHEELEDHPSIQKDLRRMNQRLEQHLLERIQGQEE</sequence>
<evidence type="ECO:0000313" key="19">
    <source>
        <dbReference type="Proteomes" id="UP000693946"/>
    </source>
</evidence>
<evidence type="ECO:0000259" key="16">
    <source>
        <dbReference type="Pfam" id="PF01847"/>
    </source>
</evidence>
<dbReference type="InterPro" id="IPR024053">
    <property type="entry name" value="VHL_beta_dom"/>
</dbReference>
<dbReference type="CDD" id="cd05468">
    <property type="entry name" value="pVHL"/>
    <property type="match status" value="1"/>
</dbReference>
<proteinExistence type="inferred from homology"/>
<dbReference type="GO" id="GO:0001666">
    <property type="term" value="P:response to hypoxia"/>
    <property type="evidence" value="ECO:0007669"/>
    <property type="project" value="UniProtKB-ARBA"/>
</dbReference>
<dbReference type="FunFam" id="1.10.750.10:FF:000001">
    <property type="entry name" value="von Hippel-Lindau disease tumor suppressor"/>
    <property type="match status" value="1"/>
</dbReference>
<dbReference type="AlphaFoldDB" id="A0AAV6QS89"/>
<organism evidence="18 19">
    <name type="scientific">Solea senegalensis</name>
    <name type="common">Senegalese sole</name>
    <dbReference type="NCBI Taxonomy" id="28829"/>
    <lineage>
        <taxon>Eukaryota</taxon>
        <taxon>Metazoa</taxon>
        <taxon>Chordata</taxon>
        <taxon>Craniata</taxon>
        <taxon>Vertebrata</taxon>
        <taxon>Euteleostomi</taxon>
        <taxon>Actinopterygii</taxon>
        <taxon>Neopterygii</taxon>
        <taxon>Teleostei</taxon>
        <taxon>Neoteleostei</taxon>
        <taxon>Acanthomorphata</taxon>
        <taxon>Carangaria</taxon>
        <taxon>Pleuronectiformes</taxon>
        <taxon>Pleuronectoidei</taxon>
        <taxon>Soleidae</taxon>
        <taxon>Solea</taxon>
    </lineage>
</organism>
<dbReference type="Pfam" id="PF17211">
    <property type="entry name" value="VHL_C"/>
    <property type="match status" value="1"/>
</dbReference>
<evidence type="ECO:0000259" key="17">
    <source>
        <dbReference type="Pfam" id="PF17211"/>
    </source>
</evidence>
<accession>A0AAV6QS89</accession>
<comment type="caution">
    <text evidence="18">The sequence shown here is derived from an EMBL/GenBank/DDBJ whole genome shotgun (WGS) entry which is preliminary data.</text>
</comment>
<evidence type="ECO:0000256" key="2">
    <source>
        <dbReference type="ARBA" id="ARBA00004202"/>
    </source>
</evidence>
<dbReference type="FunFam" id="2.60.40.780:FF:000001">
    <property type="entry name" value="von Hippel-Lindau disease tumor suppressor"/>
    <property type="match status" value="1"/>
</dbReference>
<dbReference type="EMBL" id="JAGKHQ010000016">
    <property type="protein sequence ID" value="KAG7494952.1"/>
    <property type="molecule type" value="Genomic_DNA"/>
</dbReference>
<feature type="domain" description="von Hippel-Lindau disease tumour suppressor beta" evidence="16">
    <location>
        <begin position="12"/>
        <end position="92"/>
    </location>
</feature>
<dbReference type="GO" id="GO:0010468">
    <property type="term" value="P:regulation of gene expression"/>
    <property type="evidence" value="ECO:0007669"/>
    <property type="project" value="UniProtKB-ARBA"/>
</dbReference>
<comment type="pathway">
    <text evidence="5">Protein modification; protein ubiquitination.</text>
</comment>
<name>A0AAV6QS89_SOLSE</name>
<feature type="domain" description="von Hippel-Lindau disease tumour suppressor alpha" evidence="17">
    <location>
        <begin position="105"/>
        <end position="153"/>
    </location>
</feature>
<evidence type="ECO:0000256" key="7">
    <source>
        <dbReference type="ARBA" id="ARBA00022475"/>
    </source>
</evidence>
<keyword evidence="10" id="KW-0256">Endoplasmic reticulum</keyword>
<reference evidence="18 19" key="1">
    <citation type="journal article" date="2021" name="Sci. Rep.">
        <title>Chromosome anchoring in Senegalese sole (Solea senegalensis) reveals sex-associated markers and genome rearrangements in flatfish.</title>
        <authorList>
            <person name="Guerrero-Cozar I."/>
            <person name="Gomez-Garrido J."/>
            <person name="Berbel C."/>
            <person name="Martinez-Blanch J.F."/>
            <person name="Alioto T."/>
            <person name="Claros M.G."/>
            <person name="Gagnaire P.A."/>
            <person name="Manchado M."/>
        </authorList>
    </citation>
    <scope>NUCLEOTIDE SEQUENCE [LARGE SCALE GENOMIC DNA]</scope>
    <source>
        <strain evidence="18">Sse05_10M</strain>
    </source>
</reference>
<evidence type="ECO:0000256" key="6">
    <source>
        <dbReference type="ARBA" id="ARBA00010057"/>
    </source>
</evidence>
<comment type="subcellular location">
    <subcellularLocation>
        <location evidence="2">Cell membrane</location>
        <topology evidence="2">Peripheral membrane protein</topology>
    </subcellularLocation>
    <subcellularLocation>
        <location evidence="4">Cytoplasm</location>
    </subcellularLocation>
    <subcellularLocation>
        <location evidence="3">Endoplasmic reticulum</location>
    </subcellularLocation>
    <subcellularLocation>
        <location evidence="1">Nucleus</location>
    </subcellularLocation>
</comment>
<evidence type="ECO:0000256" key="11">
    <source>
        <dbReference type="ARBA" id="ARBA00023136"/>
    </source>
</evidence>
<dbReference type="GO" id="GO:0005783">
    <property type="term" value="C:endoplasmic reticulum"/>
    <property type="evidence" value="ECO:0007669"/>
    <property type="project" value="UniProtKB-SubCell"/>
</dbReference>
<gene>
    <name evidence="18" type="ORF">JOB18_040781</name>
</gene>
<comment type="function">
    <text evidence="13">Involved in the ubiquitination and subsequent proteasomal degradation via the von Hippel-Lindau ubiquitination complex. Seems to act as a target recruitment subunit in the E3 ubiquitin ligase complex and recruits hydroxylated hypoxia-inducible factor (HIF) under normoxic conditions. Involved in transcriptional repression through interaction with HIF1A, HIF1AN and histone deacetylases. Ubiquitinates, in an oxygen-responsive manner, ADRB2. Acts as a negative regulator of mTORC1 by promoting ubiquitination and degradation of RPTOR.</text>
</comment>
<keyword evidence="9" id="KW-0833">Ubl conjugation pathway</keyword>
<protein>
    <recommendedName>
        <fullName evidence="14">von Hippel-Lindau disease tumor suppressor</fullName>
    </recommendedName>
    <alternativeName>
        <fullName evidence="15">pVHL</fullName>
    </alternativeName>
</protein>
<dbReference type="GO" id="GO:0005634">
    <property type="term" value="C:nucleus"/>
    <property type="evidence" value="ECO:0007669"/>
    <property type="project" value="UniProtKB-SubCell"/>
</dbReference>
<evidence type="ECO:0000256" key="9">
    <source>
        <dbReference type="ARBA" id="ARBA00022786"/>
    </source>
</evidence>
<evidence type="ECO:0000256" key="13">
    <source>
        <dbReference type="ARBA" id="ARBA00059036"/>
    </source>
</evidence>
<evidence type="ECO:0000256" key="8">
    <source>
        <dbReference type="ARBA" id="ARBA00022490"/>
    </source>
</evidence>
<evidence type="ECO:0000256" key="1">
    <source>
        <dbReference type="ARBA" id="ARBA00004123"/>
    </source>
</evidence>
<evidence type="ECO:0000256" key="3">
    <source>
        <dbReference type="ARBA" id="ARBA00004240"/>
    </source>
</evidence>
<comment type="similarity">
    <text evidence="6">Belongs to the VHL family.</text>
</comment>
<dbReference type="Proteomes" id="UP000693946">
    <property type="component" value="Linkage Group LG4"/>
</dbReference>
<keyword evidence="19" id="KW-1185">Reference proteome</keyword>